<sequence>FKRPQKVTLWVGMYQTIDSQHWLYAAPTEKALYEKVFSEAIEGWVWDELLKGKKPPKDRKTAVHKYFTAVEKAGGHVYMDADEVEMKL</sequence>
<dbReference type="AlphaFoldDB" id="X0ZFL3"/>
<evidence type="ECO:0000313" key="1">
    <source>
        <dbReference type="EMBL" id="GAG47141.1"/>
    </source>
</evidence>
<proteinExistence type="predicted"/>
<accession>X0ZFL3</accession>
<organism evidence="1">
    <name type="scientific">marine sediment metagenome</name>
    <dbReference type="NCBI Taxonomy" id="412755"/>
    <lineage>
        <taxon>unclassified sequences</taxon>
        <taxon>metagenomes</taxon>
        <taxon>ecological metagenomes</taxon>
    </lineage>
</organism>
<feature type="non-terminal residue" evidence="1">
    <location>
        <position position="1"/>
    </location>
</feature>
<dbReference type="EMBL" id="BARS01054262">
    <property type="protein sequence ID" value="GAG47141.1"/>
    <property type="molecule type" value="Genomic_DNA"/>
</dbReference>
<name>X0ZFL3_9ZZZZ</name>
<gene>
    <name evidence="1" type="ORF">S01H1_80362</name>
</gene>
<protein>
    <submittedName>
        <fullName evidence="1">Uncharacterized protein</fullName>
    </submittedName>
</protein>
<reference evidence="1" key="1">
    <citation type="journal article" date="2014" name="Front. Microbiol.">
        <title>High frequency of phylogenetically diverse reductive dehalogenase-homologous genes in deep subseafloor sedimentary metagenomes.</title>
        <authorList>
            <person name="Kawai M."/>
            <person name="Futagami T."/>
            <person name="Toyoda A."/>
            <person name="Takaki Y."/>
            <person name="Nishi S."/>
            <person name="Hori S."/>
            <person name="Arai W."/>
            <person name="Tsubouchi T."/>
            <person name="Morono Y."/>
            <person name="Uchiyama I."/>
            <person name="Ito T."/>
            <person name="Fujiyama A."/>
            <person name="Inagaki F."/>
            <person name="Takami H."/>
        </authorList>
    </citation>
    <scope>NUCLEOTIDE SEQUENCE</scope>
    <source>
        <strain evidence="1">Expedition CK06-06</strain>
    </source>
</reference>
<comment type="caution">
    <text evidence="1">The sequence shown here is derived from an EMBL/GenBank/DDBJ whole genome shotgun (WGS) entry which is preliminary data.</text>
</comment>